<dbReference type="Gene3D" id="1.20.1050.10">
    <property type="match status" value="1"/>
</dbReference>
<dbReference type="GO" id="GO:0005737">
    <property type="term" value="C:cytoplasm"/>
    <property type="evidence" value="ECO:0007669"/>
    <property type="project" value="InterPro"/>
</dbReference>
<evidence type="ECO:0000259" key="3">
    <source>
        <dbReference type="PROSITE" id="PS50405"/>
    </source>
</evidence>
<feature type="domain" description="GST C-terminal" evidence="3">
    <location>
        <begin position="111"/>
        <end position="231"/>
    </location>
</feature>
<dbReference type="AlphaFoldDB" id="A0A8E2AZ00"/>
<organism evidence="4 5">
    <name type="scientific">Obba rivulosa</name>
    <dbReference type="NCBI Taxonomy" id="1052685"/>
    <lineage>
        <taxon>Eukaryota</taxon>
        <taxon>Fungi</taxon>
        <taxon>Dikarya</taxon>
        <taxon>Basidiomycota</taxon>
        <taxon>Agaricomycotina</taxon>
        <taxon>Agaricomycetes</taxon>
        <taxon>Polyporales</taxon>
        <taxon>Gelatoporiaceae</taxon>
        <taxon>Obba</taxon>
    </lineage>
</organism>
<reference evidence="4 5" key="1">
    <citation type="submission" date="2016-07" db="EMBL/GenBank/DDBJ databases">
        <title>Draft genome of the white-rot fungus Obba rivulosa 3A-2.</title>
        <authorList>
            <consortium name="DOE Joint Genome Institute"/>
            <person name="Miettinen O."/>
            <person name="Riley R."/>
            <person name="Acob R."/>
            <person name="Barry K."/>
            <person name="Cullen D."/>
            <person name="De Vries R."/>
            <person name="Hainaut M."/>
            <person name="Hatakka A."/>
            <person name="Henrissat B."/>
            <person name="Hilden K."/>
            <person name="Kuo R."/>
            <person name="Labutti K."/>
            <person name="Lipzen A."/>
            <person name="Makela M.R."/>
            <person name="Sandor L."/>
            <person name="Spatafora J.W."/>
            <person name="Grigoriev I.V."/>
            <person name="Hibbett D.S."/>
        </authorList>
    </citation>
    <scope>NUCLEOTIDE SEQUENCE [LARGE SCALE GENOMIC DNA]</scope>
    <source>
        <strain evidence="4 5">3A-2</strain>
    </source>
</reference>
<dbReference type="Gene3D" id="3.40.30.10">
    <property type="entry name" value="Glutaredoxin"/>
    <property type="match status" value="1"/>
</dbReference>
<protein>
    <submittedName>
        <fullName evidence="4">Glutathione-S-transferase</fullName>
    </submittedName>
</protein>
<dbReference type="PANTHER" id="PTHR43968">
    <property type="match status" value="1"/>
</dbReference>
<dbReference type="PROSITE" id="PS50405">
    <property type="entry name" value="GST_CTER"/>
    <property type="match status" value="1"/>
</dbReference>
<dbReference type="InterPro" id="IPR040079">
    <property type="entry name" value="Glutathione_S-Trfase"/>
</dbReference>
<dbReference type="Pfam" id="PF13409">
    <property type="entry name" value="GST_N_2"/>
    <property type="match status" value="1"/>
</dbReference>
<dbReference type="EMBL" id="KV722464">
    <property type="protein sequence ID" value="OCH88050.1"/>
    <property type="molecule type" value="Genomic_DNA"/>
</dbReference>
<dbReference type="OrthoDB" id="4951845at2759"/>
<dbReference type="SFLD" id="SFLDS00019">
    <property type="entry name" value="Glutathione_Transferase_(cytos"/>
    <property type="match status" value="1"/>
</dbReference>
<feature type="domain" description="GST N-terminal" evidence="2">
    <location>
        <begin position="27"/>
        <end position="105"/>
    </location>
</feature>
<dbReference type="Proteomes" id="UP000250043">
    <property type="component" value="Unassembled WGS sequence"/>
</dbReference>
<dbReference type="InterPro" id="IPR010987">
    <property type="entry name" value="Glutathione-S-Trfase_C-like"/>
</dbReference>
<dbReference type="PANTHER" id="PTHR43968:SF6">
    <property type="entry name" value="GLUTATHIONE S-TRANSFERASE OMEGA"/>
    <property type="match status" value="1"/>
</dbReference>
<dbReference type="InterPro" id="IPR050983">
    <property type="entry name" value="GST_Omega/HSP26"/>
</dbReference>
<dbReference type="InterPro" id="IPR005442">
    <property type="entry name" value="GST_omega"/>
</dbReference>
<name>A0A8E2AZ00_9APHY</name>
<gene>
    <name evidence="4" type="ORF">OBBRIDRAFT_780782</name>
</gene>
<evidence type="ECO:0000259" key="2">
    <source>
        <dbReference type="PROSITE" id="PS50404"/>
    </source>
</evidence>
<accession>A0A8E2AZ00</accession>
<dbReference type="PRINTS" id="PR01625">
    <property type="entry name" value="GSTRNSFRASEO"/>
</dbReference>
<proteinExistence type="predicted"/>
<dbReference type="Pfam" id="PF13410">
    <property type="entry name" value="GST_C_2"/>
    <property type="match status" value="1"/>
</dbReference>
<dbReference type="SFLD" id="SFLDG00358">
    <property type="entry name" value="Main_(cytGST)"/>
    <property type="match status" value="1"/>
</dbReference>
<dbReference type="SUPFAM" id="SSF47616">
    <property type="entry name" value="GST C-terminal domain-like"/>
    <property type="match status" value="1"/>
</dbReference>
<dbReference type="GO" id="GO:0045174">
    <property type="term" value="F:glutathione dehydrogenase (ascorbate) activity"/>
    <property type="evidence" value="ECO:0007669"/>
    <property type="project" value="UniProtKB-ARBA"/>
</dbReference>
<dbReference type="InterPro" id="IPR036249">
    <property type="entry name" value="Thioredoxin-like_sf"/>
</dbReference>
<keyword evidence="1" id="KW-0560">Oxidoreductase</keyword>
<keyword evidence="4" id="KW-0808">Transferase</keyword>
<dbReference type="SUPFAM" id="SSF52833">
    <property type="entry name" value="Thioredoxin-like"/>
    <property type="match status" value="1"/>
</dbReference>
<dbReference type="InterPro" id="IPR004045">
    <property type="entry name" value="Glutathione_S-Trfase_N"/>
</dbReference>
<dbReference type="CDD" id="cd00570">
    <property type="entry name" value="GST_N_family"/>
    <property type="match status" value="1"/>
</dbReference>
<dbReference type="InterPro" id="IPR036282">
    <property type="entry name" value="Glutathione-S-Trfase_C_sf"/>
</dbReference>
<evidence type="ECO:0000313" key="5">
    <source>
        <dbReference type="Proteomes" id="UP000250043"/>
    </source>
</evidence>
<evidence type="ECO:0000313" key="4">
    <source>
        <dbReference type="EMBL" id="OCH88050.1"/>
    </source>
</evidence>
<evidence type="ECO:0000256" key="1">
    <source>
        <dbReference type="ARBA" id="ARBA00023002"/>
    </source>
</evidence>
<dbReference type="GO" id="GO:0004364">
    <property type="term" value="F:glutathione transferase activity"/>
    <property type="evidence" value="ECO:0007669"/>
    <property type="project" value="InterPro"/>
</dbReference>
<sequence>MSNPDADVHPVATGPAAELVAQHQEPQDIVFYCGWFCPYAARTWLALEEKGIPYQYKEENPFHKDKEFLKINPKGLVPAIVYKGRALYESLVICEFLEDAFPSTPPLLPKDPFERAHARLWIDYVCKSVIPPFQRLVQMQEPDKQRVELEATINAMRTLAEKIKGPWFLGEQFSLVDIVLVPWVIRDHVIAQYRGYSREAVGAGWKEYAERLAKRESVVKTQSFEEHNTKIYRRYLRDEAQSGLAKAIRAGLPYM</sequence>
<dbReference type="PROSITE" id="PS50404">
    <property type="entry name" value="GST_NTER"/>
    <property type="match status" value="1"/>
</dbReference>
<keyword evidence="5" id="KW-1185">Reference proteome</keyword>